<feature type="binding site" evidence="9">
    <location>
        <begin position="37"/>
        <end position="41"/>
    </location>
    <ligand>
        <name>substrate</name>
    </ligand>
</feature>
<keyword evidence="4 9" id="KW-0418">Kinase</keyword>
<feature type="binding site" evidence="9">
    <location>
        <position position="274"/>
    </location>
    <ligand>
        <name>K(+)</name>
        <dbReference type="ChEBI" id="CHEBI:29103"/>
    </ligand>
</feature>
<dbReference type="PANTHER" id="PTHR10584">
    <property type="entry name" value="SUGAR KINASE"/>
    <property type="match status" value="1"/>
</dbReference>
<dbReference type="GO" id="GO:0005829">
    <property type="term" value="C:cytosol"/>
    <property type="evidence" value="ECO:0007669"/>
    <property type="project" value="TreeGrafter"/>
</dbReference>
<feature type="binding site" evidence="9">
    <location>
        <position position="276"/>
    </location>
    <ligand>
        <name>K(+)</name>
        <dbReference type="ChEBI" id="CHEBI:29103"/>
    </ligand>
</feature>
<feature type="binding site" evidence="9">
    <location>
        <position position="241"/>
    </location>
    <ligand>
        <name>substrate</name>
    </ligand>
</feature>
<dbReference type="Proteomes" id="UP000311605">
    <property type="component" value="Unassembled WGS sequence"/>
</dbReference>
<comment type="caution">
    <text evidence="11">The sequence shown here is derived from an EMBL/GenBank/DDBJ whole genome shotgun (WGS) entry which is preliminary data.</text>
</comment>
<evidence type="ECO:0000256" key="6">
    <source>
        <dbReference type="ARBA" id="ARBA00022842"/>
    </source>
</evidence>
<dbReference type="Gene3D" id="3.40.1190.20">
    <property type="match status" value="1"/>
</dbReference>
<keyword evidence="3 9" id="KW-0547">Nucleotide-binding</keyword>
<keyword evidence="12" id="KW-1185">Reference proteome</keyword>
<comment type="pathway">
    <text evidence="9">Carbohydrate metabolism; D-ribose degradation; D-ribose 5-phosphate from beta-D-ribopyranose: step 2/2.</text>
</comment>
<protein>
    <recommendedName>
        <fullName evidence="9">Ribokinase</fullName>
        <shortName evidence="9">RK</shortName>
        <ecNumber evidence="9">2.7.1.15</ecNumber>
    </recommendedName>
</protein>
<dbReference type="PRINTS" id="PR00990">
    <property type="entry name" value="RIBOKINASE"/>
</dbReference>
<dbReference type="HAMAP" id="MF_01987">
    <property type="entry name" value="Ribokinase"/>
    <property type="match status" value="1"/>
</dbReference>
<evidence type="ECO:0000256" key="4">
    <source>
        <dbReference type="ARBA" id="ARBA00022777"/>
    </source>
</evidence>
<dbReference type="EC" id="2.7.1.15" evidence="9"/>
<feature type="binding site" evidence="9">
    <location>
        <position position="237"/>
    </location>
    <ligand>
        <name>K(+)</name>
        <dbReference type="ChEBI" id="CHEBI:29103"/>
    </ligand>
</feature>
<evidence type="ECO:0000313" key="11">
    <source>
        <dbReference type="EMBL" id="TNM63515.1"/>
    </source>
</evidence>
<keyword evidence="8 9" id="KW-0119">Carbohydrate metabolism</keyword>
<proteinExistence type="inferred from homology"/>
<evidence type="ECO:0000256" key="7">
    <source>
        <dbReference type="ARBA" id="ARBA00022958"/>
    </source>
</evidence>
<evidence type="ECO:0000256" key="2">
    <source>
        <dbReference type="ARBA" id="ARBA00022723"/>
    </source>
</evidence>
<evidence type="ECO:0000313" key="12">
    <source>
        <dbReference type="Proteomes" id="UP000311605"/>
    </source>
</evidence>
<feature type="binding site" evidence="9">
    <location>
        <position position="134"/>
    </location>
    <ligand>
        <name>substrate</name>
    </ligand>
</feature>
<feature type="binding site" evidence="9">
    <location>
        <begin position="209"/>
        <end position="214"/>
    </location>
    <ligand>
        <name>ATP</name>
        <dbReference type="ChEBI" id="CHEBI:30616"/>
    </ligand>
</feature>
<dbReference type="GO" id="GO:0004747">
    <property type="term" value="F:ribokinase activity"/>
    <property type="evidence" value="ECO:0007669"/>
    <property type="project" value="UniProtKB-UniRule"/>
</dbReference>
<dbReference type="GO" id="GO:0019303">
    <property type="term" value="P:D-ribose catabolic process"/>
    <property type="evidence" value="ECO:0007669"/>
    <property type="project" value="UniProtKB-UniRule"/>
</dbReference>
<evidence type="ECO:0000256" key="8">
    <source>
        <dbReference type="ARBA" id="ARBA00023277"/>
    </source>
</evidence>
<comment type="catalytic activity">
    <reaction evidence="9">
        <text>D-ribose + ATP = D-ribose 5-phosphate + ADP + H(+)</text>
        <dbReference type="Rhea" id="RHEA:13697"/>
        <dbReference type="ChEBI" id="CHEBI:15378"/>
        <dbReference type="ChEBI" id="CHEBI:30616"/>
        <dbReference type="ChEBI" id="CHEBI:47013"/>
        <dbReference type="ChEBI" id="CHEBI:78346"/>
        <dbReference type="ChEBI" id="CHEBI:456216"/>
        <dbReference type="EC" id="2.7.1.15"/>
    </reaction>
</comment>
<keyword evidence="5 9" id="KW-0067">ATP-binding</keyword>
<keyword evidence="9" id="KW-0963">Cytoplasm</keyword>
<keyword evidence="1 9" id="KW-0808">Transferase</keyword>
<comment type="subcellular location">
    <subcellularLocation>
        <location evidence="9">Cytoplasm</location>
    </subcellularLocation>
</comment>
<dbReference type="CDD" id="cd01174">
    <property type="entry name" value="ribokinase"/>
    <property type="match status" value="1"/>
</dbReference>
<feature type="binding site" evidence="9">
    <location>
        <begin position="240"/>
        <end position="241"/>
    </location>
    <ligand>
        <name>ATP</name>
        <dbReference type="ChEBI" id="CHEBI:30616"/>
    </ligand>
</feature>
<name>A0A5C4XJ24_9HYPH</name>
<dbReference type="GO" id="GO:0005524">
    <property type="term" value="F:ATP binding"/>
    <property type="evidence" value="ECO:0007669"/>
    <property type="project" value="UniProtKB-UniRule"/>
</dbReference>
<feature type="active site" description="Proton acceptor" evidence="9">
    <location>
        <position position="241"/>
    </location>
</feature>
<feature type="binding site" evidence="9">
    <location>
        <position position="178"/>
    </location>
    <ligand>
        <name>ATP</name>
        <dbReference type="ChEBI" id="CHEBI:30616"/>
    </ligand>
</feature>
<dbReference type="OrthoDB" id="9775849at2"/>
<comment type="caution">
    <text evidence="9">Lacks conserved residue(s) required for the propagation of feature annotation.</text>
</comment>
<dbReference type="PANTHER" id="PTHR10584:SF166">
    <property type="entry name" value="RIBOKINASE"/>
    <property type="match status" value="1"/>
</dbReference>
<keyword evidence="6 9" id="KW-0460">Magnesium</keyword>
<keyword evidence="7 9" id="KW-0630">Potassium</keyword>
<dbReference type="UniPathway" id="UPA00916">
    <property type="reaction ID" value="UER00889"/>
</dbReference>
<comment type="cofactor">
    <cofactor evidence="9">
        <name>Mg(2+)</name>
        <dbReference type="ChEBI" id="CHEBI:18420"/>
    </cofactor>
    <text evidence="9">Requires a divalent cation, most likely magnesium in vivo, as an electrophilic catalyst to aid phosphoryl group transfer. It is the chelate of the metal and the nucleotide that is the actual substrate.</text>
</comment>
<dbReference type="GO" id="GO:0046872">
    <property type="term" value="F:metal ion binding"/>
    <property type="evidence" value="ECO:0007669"/>
    <property type="project" value="UniProtKB-KW"/>
</dbReference>
<dbReference type="AlphaFoldDB" id="A0A5C4XJ24"/>
<comment type="similarity">
    <text evidence="9">Belongs to the carbohydrate kinase PfkB family. Ribokinase subfamily.</text>
</comment>
<sequence>MIITFGSINVDFVYEVEDMPQPGQTLLAKGFRTESGGKGANQALAAARDGAEVVMVGAVGNDGLAEIGLQNLTSATDISRVSRVSEPTGSASIHIDAKGRNMIVVAACANLVASSDAVEENLLQRANVVLLQMENDIVEVEKLIRRVSATKAMSILNLAPAYSLAEEVLSLCSLVVVNEDEAEALSGWLGCGSSAAALSVRLGTGVLRTLGGDGAEACVEGKDIRVAALPIDVKDTTAAGDCFVGVLASALDRGLSLEAAMQRASVAAGIACSRPGSQSSIPSAADTDGHPGLAVTLA</sequence>
<dbReference type="RefSeq" id="WP_139676425.1">
    <property type="nucleotide sequence ID" value="NZ_VDMN01000002.1"/>
</dbReference>
<dbReference type="Pfam" id="PF00294">
    <property type="entry name" value="PfkB"/>
    <property type="match status" value="1"/>
</dbReference>
<feature type="binding site" evidence="9">
    <location>
        <position position="280"/>
    </location>
    <ligand>
        <name>K(+)</name>
        <dbReference type="ChEBI" id="CHEBI:29103"/>
    </ligand>
</feature>
<comment type="subunit">
    <text evidence="9">Homodimer.</text>
</comment>
<feature type="binding site" evidence="9">
    <location>
        <position position="235"/>
    </location>
    <ligand>
        <name>K(+)</name>
        <dbReference type="ChEBI" id="CHEBI:29103"/>
    </ligand>
</feature>
<feature type="domain" description="Carbohydrate kinase PfkB" evidence="10">
    <location>
        <begin position="2"/>
        <end position="283"/>
    </location>
</feature>
<evidence type="ECO:0000256" key="5">
    <source>
        <dbReference type="ARBA" id="ARBA00022840"/>
    </source>
</evidence>
<comment type="activity regulation">
    <text evidence="9">Activated by a monovalent cation that binds near, but not in, the active site. The most likely occupant of the site in vivo is potassium. Ion binding induces a conformational change that may alter substrate affinity.</text>
</comment>
<accession>A0A5C4XJ24</accession>
<dbReference type="InterPro" id="IPR011611">
    <property type="entry name" value="PfkB_dom"/>
</dbReference>
<dbReference type="SUPFAM" id="SSF53613">
    <property type="entry name" value="Ribokinase-like"/>
    <property type="match status" value="1"/>
</dbReference>
<evidence type="ECO:0000259" key="10">
    <source>
        <dbReference type="Pfam" id="PF00294"/>
    </source>
</evidence>
<feature type="binding site" evidence="9">
    <location>
        <position position="271"/>
    </location>
    <ligand>
        <name>K(+)</name>
        <dbReference type="ChEBI" id="CHEBI:29103"/>
    </ligand>
</feature>
<dbReference type="EMBL" id="VDMN01000002">
    <property type="protein sequence ID" value="TNM63515.1"/>
    <property type="molecule type" value="Genomic_DNA"/>
</dbReference>
<dbReference type="InterPro" id="IPR002139">
    <property type="entry name" value="Ribo/fructo_kinase"/>
</dbReference>
<comment type="function">
    <text evidence="9">Catalyzes the phosphorylation of ribose at O-5 in a reaction requiring ATP and magnesium. The resulting D-ribose-5-phosphate can then be used either for sythesis of nucleotides, histidine, and tryptophan, or as a component of the pentose phosphate pathway.</text>
</comment>
<gene>
    <name evidence="9" type="primary">rbsK</name>
    <name evidence="11" type="ORF">FHP24_11925</name>
</gene>
<organism evidence="11 12">
    <name type="scientific">Aliirhizobium smilacinae</name>
    <dbReference type="NCBI Taxonomy" id="1395944"/>
    <lineage>
        <taxon>Bacteria</taxon>
        <taxon>Pseudomonadati</taxon>
        <taxon>Pseudomonadota</taxon>
        <taxon>Alphaproteobacteria</taxon>
        <taxon>Hyphomicrobiales</taxon>
        <taxon>Rhizobiaceae</taxon>
        <taxon>Aliirhizobium</taxon>
    </lineage>
</organism>
<evidence type="ECO:0000256" key="9">
    <source>
        <dbReference type="HAMAP-Rule" id="MF_01987"/>
    </source>
</evidence>
<dbReference type="InterPro" id="IPR029056">
    <property type="entry name" value="Ribokinase-like"/>
</dbReference>
<reference evidence="11 12" key="1">
    <citation type="submission" date="2019-06" db="EMBL/GenBank/DDBJ databases">
        <title>The draft genome of Rhizobium smilacinae PTYR-5.</title>
        <authorList>
            <person name="Liu L."/>
            <person name="Li L."/>
            <person name="Zhang X."/>
        </authorList>
    </citation>
    <scope>NUCLEOTIDE SEQUENCE [LARGE SCALE GENOMIC DNA]</scope>
    <source>
        <strain evidence="11 12">PTYR-5</strain>
    </source>
</reference>
<evidence type="ECO:0000256" key="3">
    <source>
        <dbReference type="ARBA" id="ARBA00022741"/>
    </source>
</evidence>
<evidence type="ECO:0000256" key="1">
    <source>
        <dbReference type="ARBA" id="ARBA00022679"/>
    </source>
</evidence>
<feature type="binding site" evidence="9">
    <location>
        <begin position="9"/>
        <end position="11"/>
    </location>
    <ligand>
        <name>substrate</name>
    </ligand>
</feature>
<keyword evidence="2 9" id="KW-0479">Metal-binding</keyword>
<dbReference type="InterPro" id="IPR011877">
    <property type="entry name" value="Ribokinase"/>
</dbReference>